<reference evidence="2 3" key="1">
    <citation type="journal article" date="2022" name="bioRxiv">
        <title>Genomics of Preaxostyla Flagellates Illuminates Evolutionary Transitions and the Path Towards Mitochondrial Loss.</title>
        <authorList>
            <person name="Novak L.V.F."/>
            <person name="Treitli S.C."/>
            <person name="Pyrih J."/>
            <person name="Halakuc P."/>
            <person name="Pipaliya S.V."/>
            <person name="Vacek V."/>
            <person name="Brzon O."/>
            <person name="Soukal P."/>
            <person name="Eme L."/>
            <person name="Dacks J.B."/>
            <person name="Karnkowska A."/>
            <person name="Elias M."/>
            <person name="Hampl V."/>
        </authorList>
    </citation>
    <scope>NUCLEOTIDE SEQUENCE [LARGE SCALE GENOMIC DNA]</scope>
    <source>
        <strain evidence="2">NAU3</strain>
        <tissue evidence="2">Gut</tissue>
    </source>
</reference>
<name>A0ABQ9WYA8_9EUKA</name>
<evidence type="ECO:0000313" key="2">
    <source>
        <dbReference type="EMBL" id="KAK2943391.1"/>
    </source>
</evidence>
<dbReference type="EMBL" id="JARBJD010000349">
    <property type="protein sequence ID" value="KAK2943391.1"/>
    <property type="molecule type" value="Genomic_DNA"/>
</dbReference>
<sequence length="258" mass="28722">MPNFNLRTEPMPESDSLSPDSLDCHHTFLLLRCHSRTAPKERASITTIAGSLCFPFEILEKPRLLMTVAKSNCCHCSASSFQLKILNDTSLLSTHLTIISKEPFSDSNFVEVSLSSDIVNGMDTLLHRPPPDWPSLAEVVFSDVSFRSHRGLPFVLNLDFRIQGGEKVGTDQTQPKTEPILIDIETGFPVDPDSNDEPNKGKVLIDGIDTSEVERGRPVRYNIELATKCSEKIWEELDMVELREVIATLQTGLDTPVA</sequence>
<comment type="caution">
    <text evidence="2">The sequence shown here is derived from an EMBL/GenBank/DDBJ whole genome shotgun (WGS) entry which is preliminary data.</text>
</comment>
<keyword evidence="3" id="KW-1185">Reference proteome</keyword>
<dbReference type="Proteomes" id="UP001281761">
    <property type="component" value="Unassembled WGS sequence"/>
</dbReference>
<evidence type="ECO:0000313" key="3">
    <source>
        <dbReference type="Proteomes" id="UP001281761"/>
    </source>
</evidence>
<evidence type="ECO:0000256" key="1">
    <source>
        <dbReference type="SAM" id="MobiDB-lite"/>
    </source>
</evidence>
<protein>
    <submittedName>
        <fullName evidence="2">Multidrug resistance-associated protein</fullName>
    </submittedName>
</protein>
<organism evidence="2 3">
    <name type="scientific">Blattamonas nauphoetae</name>
    <dbReference type="NCBI Taxonomy" id="2049346"/>
    <lineage>
        <taxon>Eukaryota</taxon>
        <taxon>Metamonada</taxon>
        <taxon>Preaxostyla</taxon>
        <taxon>Oxymonadida</taxon>
        <taxon>Blattamonas</taxon>
    </lineage>
</organism>
<feature type="compositionally biased region" description="Low complexity" evidence="1">
    <location>
        <begin position="9"/>
        <end position="20"/>
    </location>
</feature>
<accession>A0ABQ9WYA8</accession>
<gene>
    <name evidence="2" type="ORF">BLNAU_21701</name>
</gene>
<proteinExistence type="predicted"/>
<feature type="region of interest" description="Disordered" evidence="1">
    <location>
        <begin position="1"/>
        <end position="20"/>
    </location>
</feature>